<keyword evidence="3" id="KW-1185">Reference proteome</keyword>
<proteinExistence type="predicted"/>
<dbReference type="RefSeq" id="WP_121198029.1">
    <property type="nucleotide sequence ID" value="NZ_RBKU01000001.1"/>
</dbReference>
<dbReference type="Proteomes" id="UP000268007">
    <property type="component" value="Unassembled WGS sequence"/>
</dbReference>
<sequence length="362" mass="38843">MKKIYTYQQLFLLFLLVSVSVFTSCKKKNNDPAPATPIATLGLYEYASGVNKRIFIVVSKVGTKDTTFVGAFDTGSTGMTMDAHGLIPDAMITSSGITFTGDSVVTNGITIKGRQLIMAYGDNISSTKEYGYLAYAAIKLGDSRGQITTKRIPFFLYYKIVDQTGYVYQAHSSDVFGVGPGTSYASTLIASPLSYFDIPSGVTNGFKLATLTSGGFNSTGTYMAGLLTIGLIPSDLTSSGFIMHPLTYSSSGGYSANISATITYSGKTIDGQILFDTGTPSVTVIEDKTASAIGNLPANTLVSIKTNMGFTYSYYTASTANLTEIQNPNNTGDYRTIFSLDFFISNEYLTDYTNHQIGLKNN</sequence>
<dbReference type="EMBL" id="RBKU01000001">
    <property type="protein sequence ID" value="RKR82430.1"/>
    <property type="molecule type" value="Genomic_DNA"/>
</dbReference>
<dbReference type="InterPro" id="IPR021109">
    <property type="entry name" value="Peptidase_aspartic_dom_sf"/>
</dbReference>
<dbReference type="AlphaFoldDB" id="A0A495J0D4"/>
<feature type="domain" description="Peptidase A1" evidence="1">
    <location>
        <begin position="55"/>
        <end position="362"/>
    </location>
</feature>
<dbReference type="PROSITE" id="PS51767">
    <property type="entry name" value="PEPTIDASE_A1"/>
    <property type="match status" value="1"/>
</dbReference>
<gene>
    <name evidence="2" type="ORF">BDD43_2610</name>
</gene>
<reference evidence="2 3" key="1">
    <citation type="submission" date="2018-10" db="EMBL/GenBank/DDBJ databases">
        <title>Genomic Encyclopedia of Archaeal and Bacterial Type Strains, Phase II (KMG-II): from individual species to whole genera.</title>
        <authorList>
            <person name="Goeker M."/>
        </authorList>
    </citation>
    <scope>NUCLEOTIDE SEQUENCE [LARGE SCALE GENOMIC DNA]</scope>
    <source>
        <strain evidence="2 3">DSM 18602</strain>
    </source>
</reference>
<organism evidence="2 3">
    <name type="scientific">Mucilaginibacter gracilis</name>
    <dbReference type="NCBI Taxonomy" id="423350"/>
    <lineage>
        <taxon>Bacteria</taxon>
        <taxon>Pseudomonadati</taxon>
        <taxon>Bacteroidota</taxon>
        <taxon>Sphingobacteriia</taxon>
        <taxon>Sphingobacteriales</taxon>
        <taxon>Sphingobacteriaceae</taxon>
        <taxon>Mucilaginibacter</taxon>
    </lineage>
</organism>
<accession>A0A495J0D4</accession>
<dbReference type="OrthoDB" id="790019at2"/>
<protein>
    <recommendedName>
        <fullName evidence="1">Peptidase A1 domain-containing protein</fullName>
    </recommendedName>
</protein>
<evidence type="ECO:0000259" key="1">
    <source>
        <dbReference type="PROSITE" id="PS51767"/>
    </source>
</evidence>
<dbReference type="SUPFAM" id="SSF50630">
    <property type="entry name" value="Acid proteases"/>
    <property type="match status" value="1"/>
</dbReference>
<dbReference type="InterPro" id="IPR033121">
    <property type="entry name" value="PEPTIDASE_A1"/>
</dbReference>
<evidence type="ECO:0000313" key="3">
    <source>
        <dbReference type="Proteomes" id="UP000268007"/>
    </source>
</evidence>
<evidence type="ECO:0000313" key="2">
    <source>
        <dbReference type="EMBL" id="RKR82430.1"/>
    </source>
</evidence>
<comment type="caution">
    <text evidence="2">The sequence shown here is derived from an EMBL/GenBank/DDBJ whole genome shotgun (WGS) entry which is preliminary data.</text>
</comment>
<dbReference type="PROSITE" id="PS51257">
    <property type="entry name" value="PROKAR_LIPOPROTEIN"/>
    <property type="match status" value="1"/>
</dbReference>
<name>A0A495J0D4_9SPHI</name>